<keyword evidence="6" id="KW-0832">Ubl conjugation</keyword>
<proteinExistence type="predicted"/>
<dbReference type="GO" id="GO:0006355">
    <property type="term" value="P:regulation of DNA-templated transcription"/>
    <property type="evidence" value="ECO:0007669"/>
    <property type="project" value="InterPro"/>
</dbReference>
<feature type="region of interest" description="Disordered" evidence="10">
    <location>
        <begin position="49"/>
        <end position="80"/>
    </location>
</feature>
<evidence type="ECO:0000259" key="11">
    <source>
        <dbReference type="Pfam" id="PF10497"/>
    </source>
</evidence>
<feature type="compositionally biased region" description="Basic and acidic residues" evidence="10">
    <location>
        <begin position="49"/>
        <end position="58"/>
    </location>
</feature>
<evidence type="ECO:0000256" key="10">
    <source>
        <dbReference type="SAM" id="MobiDB-lite"/>
    </source>
</evidence>
<comment type="subcellular location">
    <subcellularLocation>
        <location evidence="2">Cytoplasm</location>
    </subcellularLocation>
    <subcellularLocation>
        <location evidence="1">Nucleus</location>
    </subcellularLocation>
</comment>
<keyword evidence="7" id="KW-0805">Transcription regulation</keyword>
<evidence type="ECO:0000256" key="8">
    <source>
        <dbReference type="ARBA" id="ARBA00023163"/>
    </source>
</evidence>
<dbReference type="Proteomes" id="UP000239649">
    <property type="component" value="Unassembled WGS sequence"/>
</dbReference>
<reference evidence="12 13" key="1">
    <citation type="journal article" date="2018" name="Plant J.">
        <title>Genome sequences of Chlorella sorokiniana UTEX 1602 and Micractinium conductrix SAG 241.80: implications to maltose excretion by a green alga.</title>
        <authorList>
            <person name="Arriola M.B."/>
            <person name="Velmurugan N."/>
            <person name="Zhang Y."/>
            <person name="Plunkett M.H."/>
            <person name="Hondzo H."/>
            <person name="Barney B.M."/>
        </authorList>
    </citation>
    <scope>NUCLEOTIDE SEQUENCE [LARGE SCALE GENOMIC DNA]</scope>
    <source>
        <strain evidence="12 13">SAG 241.80</strain>
    </source>
</reference>
<dbReference type="AlphaFoldDB" id="A0A2P6VGT3"/>
<evidence type="ECO:0000256" key="7">
    <source>
        <dbReference type="ARBA" id="ARBA00023015"/>
    </source>
</evidence>
<evidence type="ECO:0000256" key="9">
    <source>
        <dbReference type="ARBA" id="ARBA00023242"/>
    </source>
</evidence>
<keyword evidence="3" id="KW-0963">Cytoplasm</keyword>
<feature type="compositionally biased region" description="Low complexity" evidence="10">
    <location>
        <begin position="59"/>
        <end position="72"/>
    </location>
</feature>
<keyword evidence="8" id="KW-0804">Transcription</keyword>
<sequence>MSGNGEALSAMEAARMARIAENRRRLQELGVVDAMQAVAATQGTAAAAQRRERLKEARASQAARRAASSAGAPERRMRRSERVAGIETPNYCENERMLLQADGAGQGGGRDRRLMRENMREEVYGVAHLDALGSHKQEWELFVDGYDAKGERIYDKVNGQTCHQCRQKTMGKRTCCAGCQSLTGVLCGDCLFMRYGENVDEATADPDWRCPLCRDLCNCSFHRSKRGWAPTGTLYRRAIAEGYTSVSHYLVLNSLSDEAKPVALERGLCPPELAAELKKEIAEGKKAAPAPVDLPAPAAVPAAEQPPAAAVDAQLLQLDGEAEPAPACRAARGGRAAAAAKGKQQQEAVPAPAAAPAPAPRKRKQAILDVVSVRPAAAAAAGQGKKQQAEGRGGGKGAGEEPARRGLRSSARVAA</sequence>
<dbReference type="Pfam" id="PF10497">
    <property type="entry name" value="zf-4CXXC_R1"/>
    <property type="match status" value="1"/>
</dbReference>
<evidence type="ECO:0000256" key="4">
    <source>
        <dbReference type="ARBA" id="ARBA00022499"/>
    </source>
</evidence>
<gene>
    <name evidence="12" type="ORF">C2E20_3346</name>
</gene>
<accession>A0A2P6VGT3</accession>
<keyword evidence="9" id="KW-0539">Nucleus</keyword>
<keyword evidence="13" id="KW-1185">Reference proteome</keyword>
<dbReference type="GO" id="GO:0005737">
    <property type="term" value="C:cytoplasm"/>
    <property type="evidence" value="ECO:0007669"/>
    <property type="project" value="UniProtKB-SubCell"/>
</dbReference>
<evidence type="ECO:0000256" key="3">
    <source>
        <dbReference type="ARBA" id="ARBA00022490"/>
    </source>
</evidence>
<dbReference type="PANTHER" id="PTHR31169:SF23">
    <property type="entry name" value="OS03G0572250 PROTEIN"/>
    <property type="match status" value="1"/>
</dbReference>
<organism evidence="12 13">
    <name type="scientific">Micractinium conductrix</name>
    <dbReference type="NCBI Taxonomy" id="554055"/>
    <lineage>
        <taxon>Eukaryota</taxon>
        <taxon>Viridiplantae</taxon>
        <taxon>Chlorophyta</taxon>
        <taxon>core chlorophytes</taxon>
        <taxon>Trebouxiophyceae</taxon>
        <taxon>Chlorellales</taxon>
        <taxon>Chlorellaceae</taxon>
        <taxon>Chlorella clade</taxon>
        <taxon>Micractinium</taxon>
    </lineage>
</organism>
<evidence type="ECO:0000313" key="13">
    <source>
        <dbReference type="Proteomes" id="UP000239649"/>
    </source>
</evidence>
<dbReference type="PANTHER" id="PTHR31169">
    <property type="entry name" value="OS05G0300700 PROTEIN"/>
    <property type="match status" value="1"/>
</dbReference>
<feature type="compositionally biased region" description="Low complexity" evidence="10">
    <location>
        <begin position="326"/>
        <end position="352"/>
    </location>
</feature>
<evidence type="ECO:0000256" key="1">
    <source>
        <dbReference type="ARBA" id="ARBA00004123"/>
    </source>
</evidence>
<feature type="region of interest" description="Disordered" evidence="10">
    <location>
        <begin position="326"/>
        <end position="415"/>
    </location>
</feature>
<evidence type="ECO:0000256" key="2">
    <source>
        <dbReference type="ARBA" id="ARBA00004496"/>
    </source>
</evidence>
<dbReference type="InterPro" id="IPR018866">
    <property type="entry name" value="Znf-4CXXC_R1"/>
</dbReference>
<comment type="caution">
    <text evidence="12">The sequence shown here is derived from an EMBL/GenBank/DDBJ whole genome shotgun (WGS) entry which is preliminary data.</text>
</comment>
<keyword evidence="5" id="KW-0597">Phosphoprotein</keyword>
<dbReference type="GO" id="GO:0005634">
    <property type="term" value="C:nucleus"/>
    <property type="evidence" value="ECO:0007669"/>
    <property type="project" value="UniProtKB-SubCell"/>
</dbReference>
<protein>
    <submittedName>
        <fullName evidence="12">Ubiquitin-ligase zinc ion binding</fullName>
    </submittedName>
</protein>
<dbReference type="OrthoDB" id="298344at2759"/>
<dbReference type="STRING" id="554055.A0A2P6VGT3"/>
<feature type="domain" description="Zinc-finger" evidence="11">
    <location>
        <begin position="154"/>
        <end position="250"/>
    </location>
</feature>
<evidence type="ECO:0000256" key="5">
    <source>
        <dbReference type="ARBA" id="ARBA00022553"/>
    </source>
</evidence>
<evidence type="ECO:0000313" key="12">
    <source>
        <dbReference type="EMBL" id="PSC73301.1"/>
    </source>
</evidence>
<name>A0A2P6VGT3_9CHLO</name>
<dbReference type="GO" id="GO:0016874">
    <property type="term" value="F:ligase activity"/>
    <property type="evidence" value="ECO:0007669"/>
    <property type="project" value="UniProtKB-KW"/>
</dbReference>
<dbReference type="InterPro" id="IPR040221">
    <property type="entry name" value="CDCA7/CDA7L"/>
</dbReference>
<feature type="compositionally biased region" description="Low complexity" evidence="10">
    <location>
        <begin position="375"/>
        <end position="386"/>
    </location>
</feature>
<keyword evidence="4" id="KW-1017">Isopeptide bond</keyword>
<dbReference type="EMBL" id="LHPF02000007">
    <property type="protein sequence ID" value="PSC73301.1"/>
    <property type="molecule type" value="Genomic_DNA"/>
</dbReference>
<evidence type="ECO:0000256" key="6">
    <source>
        <dbReference type="ARBA" id="ARBA00022843"/>
    </source>
</evidence>